<dbReference type="Pfam" id="PF01934">
    <property type="entry name" value="HepT-like"/>
    <property type="match status" value="1"/>
</dbReference>
<dbReference type="Gene3D" id="1.20.120.580">
    <property type="entry name" value="bsu32300-like"/>
    <property type="match status" value="1"/>
</dbReference>
<keyword evidence="4" id="KW-0547">Nucleotide-binding</keyword>
<evidence type="ECO:0000256" key="4">
    <source>
        <dbReference type="ARBA" id="ARBA00022741"/>
    </source>
</evidence>
<keyword evidence="3" id="KW-0540">Nuclease</keyword>
<dbReference type="GO" id="GO:0000166">
    <property type="term" value="F:nucleotide binding"/>
    <property type="evidence" value="ECO:0007669"/>
    <property type="project" value="UniProtKB-KW"/>
</dbReference>
<keyword evidence="1" id="KW-0597">Phosphoprotein</keyword>
<proteinExistence type="inferred from homology"/>
<dbReference type="SUPFAM" id="SSF81593">
    <property type="entry name" value="Nucleotidyltransferase substrate binding subunit/domain"/>
    <property type="match status" value="1"/>
</dbReference>
<dbReference type="PANTHER" id="PTHR34139">
    <property type="entry name" value="UPF0331 PROTEIN MJ0127"/>
    <property type="match status" value="1"/>
</dbReference>
<evidence type="ECO:0000256" key="5">
    <source>
        <dbReference type="ARBA" id="ARBA00022801"/>
    </source>
</evidence>
<evidence type="ECO:0000313" key="8">
    <source>
        <dbReference type="Proteomes" id="UP000315589"/>
    </source>
</evidence>
<protein>
    <recommendedName>
        <fullName evidence="9">Nucleotidyltransferase</fullName>
    </recommendedName>
</protein>
<dbReference type="InterPro" id="IPR008201">
    <property type="entry name" value="HepT-like"/>
</dbReference>
<evidence type="ECO:0000313" key="7">
    <source>
        <dbReference type="EMBL" id="TSC92403.1"/>
    </source>
</evidence>
<comment type="similarity">
    <text evidence="6">Belongs to the HepT RNase toxin family.</text>
</comment>
<evidence type="ECO:0000256" key="6">
    <source>
        <dbReference type="ARBA" id="ARBA00024207"/>
    </source>
</evidence>
<comment type="caution">
    <text evidence="7">The sequence shown here is derived from an EMBL/GenBank/DDBJ whole genome shotgun (WGS) entry which is preliminary data.</text>
</comment>
<dbReference type="InterPro" id="IPR037038">
    <property type="entry name" value="HepT-like_sf"/>
</dbReference>
<organism evidence="7 8">
    <name type="scientific">Candidatus Berkelbacteria bacterium Licking1014_85</name>
    <dbReference type="NCBI Taxonomy" id="2017148"/>
    <lineage>
        <taxon>Bacteria</taxon>
        <taxon>Candidatus Berkelbacteria</taxon>
    </lineage>
</organism>
<keyword evidence="5" id="KW-0378">Hydrolase</keyword>
<gene>
    <name evidence="7" type="ORF">CEN91_460</name>
</gene>
<dbReference type="EMBL" id="VMGI01000064">
    <property type="protein sequence ID" value="TSC92403.1"/>
    <property type="molecule type" value="Genomic_DNA"/>
</dbReference>
<accession>A0A554LHQ3</accession>
<name>A0A554LHQ3_9BACT</name>
<keyword evidence="2" id="KW-1277">Toxin-antitoxin system</keyword>
<dbReference type="GO" id="GO:0110001">
    <property type="term" value="C:toxin-antitoxin complex"/>
    <property type="evidence" value="ECO:0007669"/>
    <property type="project" value="InterPro"/>
</dbReference>
<evidence type="ECO:0000256" key="2">
    <source>
        <dbReference type="ARBA" id="ARBA00022649"/>
    </source>
</evidence>
<evidence type="ECO:0000256" key="3">
    <source>
        <dbReference type="ARBA" id="ARBA00022722"/>
    </source>
</evidence>
<dbReference type="GO" id="GO:0004540">
    <property type="term" value="F:RNA nuclease activity"/>
    <property type="evidence" value="ECO:0007669"/>
    <property type="project" value="InterPro"/>
</dbReference>
<dbReference type="PANTHER" id="PTHR34139:SF1">
    <property type="entry name" value="RNASE MJ1380-RELATED"/>
    <property type="match status" value="1"/>
</dbReference>
<dbReference type="Proteomes" id="UP000315589">
    <property type="component" value="Unassembled WGS sequence"/>
</dbReference>
<dbReference type="InterPro" id="IPR051813">
    <property type="entry name" value="HepT_RNase_toxin"/>
</dbReference>
<dbReference type="AlphaFoldDB" id="A0A554LHQ3"/>
<evidence type="ECO:0008006" key="9">
    <source>
        <dbReference type="Google" id="ProtNLM"/>
    </source>
</evidence>
<evidence type="ECO:0000256" key="1">
    <source>
        <dbReference type="ARBA" id="ARBA00022553"/>
    </source>
</evidence>
<dbReference type="GO" id="GO:0016787">
    <property type="term" value="F:hydrolase activity"/>
    <property type="evidence" value="ECO:0007669"/>
    <property type="project" value="UniProtKB-KW"/>
</dbReference>
<reference evidence="7 8" key="1">
    <citation type="submission" date="2017-07" db="EMBL/GenBank/DDBJ databases">
        <title>Mechanisms for carbon and nitrogen cycling indicate functional differentiation within the Candidate Phyla Radiation.</title>
        <authorList>
            <person name="Danczak R.E."/>
            <person name="Johnston M.D."/>
            <person name="Kenah C."/>
            <person name="Slattery M."/>
            <person name="Wrighton K.C."/>
            <person name="Wilkins M.J."/>
        </authorList>
    </citation>
    <scope>NUCLEOTIDE SEQUENCE [LARGE SCALE GENOMIC DNA]</scope>
    <source>
        <strain evidence="7">Licking1014_85</strain>
    </source>
</reference>
<sequence length="114" mass="13563">MTNEKDRWRLNHIVEAIEYIEEFVGNISKDKFFDDYEKQSAVIRQFEIIGETANNLSPDFVNHYPQVNWSEVVSMRNAMIHDYFEVNIEIVWDTIKVDLPKLKSEINLILTKIE</sequence>